<keyword evidence="5" id="KW-0378">Hydrolase</keyword>
<gene>
    <name evidence="11" type="ORF">GCM10022240_30850</name>
</gene>
<comment type="catalytic activity">
    <reaction evidence="1">
        <text>Hydrolysis of (1-&gt;4)-beta-D-glucosidic linkages in beta-D-glucans containing (1-&gt;3)- and (1-&gt;4)-bonds.</text>
        <dbReference type="EC" id="3.2.1.73"/>
    </reaction>
</comment>
<accession>A0ABP7H3Q2</accession>
<keyword evidence="12" id="KW-1185">Reference proteome</keyword>
<keyword evidence="6" id="KW-0326">Glycosidase</keyword>
<comment type="similarity">
    <text evidence="2">Belongs to the glycosyl hydrolase 16 family.</text>
</comment>
<evidence type="ECO:0000256" key="9">
    <source>
        <dbReference type="ARBA" id="ARBA00031665"/>
    </source>
</evidence>
<feature type="domain" description="GH16" evidence="10">
    <location>
        <begin position="418"/>
        <end position="708"/>
    </location>
</feature>
<dbReference type="Gene3D" id="2.60.120.200">
    <property type="match status" value="1"/>
</dbReference>
<protein>
    <recommendedName>
        <fullName evidence="4">Beta-glucanase</fullName>
        <ecNumber evidence="3">3.2.1.73</ecNumber>
    </recommendedName>
    <alternativeName>
        <fullName evidence="9">1,3-1,4-beta-D-glucan 4-glucanohydrolase</fullName>
    </alternativeName>
    <alternativeName>
        <fullName evidence="8">Endo-beta-1,3-1,4 glucanase</fullName>
    </alternativeName>
    <alternativeName>
        <fullName evidence="7">Lichenase</fullName>
    </alternativeName>
</protein>
<organism evidence="11 12">
    <name type="scientific">Microbacterium kribbense</name>
    <dbReference type="NCBI Taxonomy" id="433645"/>
    <lineage>
        <taxon>Bacteria</taxon>
        <taxon>Bacillati</taxon>
        <taxon>Actinomycetota</taxon>
        <taxon>Actinomycetes</taxon>
        <taxon>Micrococcales</taxon>
        <taxon>Microbacteriaceae</taxon>
        <taxon>Microbacterium</taxon>
    </lineage>
</organism>
<dbReference type="EC" id="3.2.1.73" evidence="3"/>
<evidence type="ECO:0000259" key="10">
    <source>
        <dbReference type="PROSITE" id="PS51762"/>
    </source>
</evidence>
<dbReference type="CDD" id="cd06532">
    <property type="entry name" value="Glyco_transf_25"/>
    <property type="match status" value="1"/>
</dbReference>
<evidence type="ECO:0000256" key="5">
    <source>
        <dbReference type="ARBA" id="ARBA00022801"/>
    </source>
</evidence>
<dbReference type="Pfam" id="PF00722">
    <property type="entry name" value="Glyco_hydro_16"/>
    <property type="match status" value="1"/>
</dbReference>
<dbReference type="PROSITE" id="PS01034">
    <property type="entry name" value="GH16_1"/>
    <property type="match status" value="1"/>
</dbReference>
<evidence type="ECO:0000313" key="12">
    <source>
        <dbReference type="Proteomes" id="UP001500540"/>
    </source>
</evidence>
<dbReference type="PANTHER" id="PTHR31062">
    <property type="entry name" value="XYLOGLUCAN ENDOTRANSGLUCOSYLASE/HYDROLASE PROTEIN 8-RELATED"/>
    <property type="match status" value="1"/>
</dbReference>
<sequence length="723" mass="80824">MNKLEFANFKQTAIHHARLRLRLLDARRRAVTFSHQPDKDALQRIYVINLDRRPDRWRRVRRELDRFRDRNGERLSSLVRRFSAVDARYMEAGPDLSVLIPTFTLADQLTVDPNPLLRIDAEARAREIQMTKQEIAVALSHIEVWRLIADGDVPSALVLEDDVFMGYGFAGALERTWRSLDHSQNGEGFDLLYLAFNEVGDVAPVAPGKSLRHLDSPGIWEASGYVISRDGARKLLDALPVFGPIDLWLNLQFERMNAYAASRPIIEQRIDEPSTNSYSVLPVLSQVGVITREKPLLPTAKQLPGPVIAVGDIDTGLTALGTALSMIGYTCLSDLDCLPTAEMEALLVGQGDRAFNAYVNIGSLDADAIDQIAATHPAARFIATSGQIPTPAATPNQVLRLTPDIKDKWAALAELLGVEYPAFPYPSTLDTGMRTLGNTAPSTFRHANTNLAFDSGPWILPEKHRLPGRVVLEADSPDPHVPAPPHIIWTTNSRIDERIWTLRDDTFPSNMALFTPSNVTQNDDEVRLELRAESAVVRDLTSGAIASVAPYRYGRFRAEFRPSKVRGLVTGMFLHRNGPRQEIDIEFLGKDTTKMLVNVFYNPGPEGTKLEYGYRGTPTVIDIGFDAAADFHSYEIDWQPEAIRWLVDGEIVYERAMWNPTPIPDQPLQFNFNLWHSRSKEFAGRLDAKKLPSTAGIRAIEIRPALGTDVRPHVRFSSDVMNC</sequence>
<dbReference type="InterPro" id="IPR008263">
    <property type="entry name" value="GH16_AS"/>
</dbReference>
<evidence type="ECO:0000256" key="3">
    <source>
        <dbReference type="ARBA" id="ARBA00012690"/>
    </source>
</evidence>
<dbReference type="PROSITE" id="PS51762">
    <property type="entry name" value="GH16_2"/>
    <property type="match status" value="1"/>
</dbReference>
<evidence type="ECO:0000256" key="6">
    <source>
        <dbReference type="ARBA" id="ARBA00023295"/>
    </source>
</evidence>
<dbReference type="Pfam" id="PF01755">
    <property type="entry name" value="Glyco_transf_25"/>
    <property type="match status" value="1"/>
</dbReference>
<dbReference type="InterPro" id="IPR044791">
    <property type="entry name" value="Beta-glucanase/XTH"/>
</dbReference>
<name>A0ABP7H3Q2_9MICO</name>
<dbReference type="PRINTS" id="PR00737">
    <property type="entry name" value="GLHYDRLASE16"/>
</dbReference>
<evidence type="ECO:0000313" key="11">
    <source>
        <dbReference type="EMBL" id="GAA3777288.1"/>
    </source>
</evidence>
<evidence type="ECO:0000256" key="7">
    <source>
        <dbReference type="ARBA" id="ARBA00029722"/>
    </source>
</evidence>
<dbReference type="EMBL" id="BAABAF010000014">
    <property type="protein sequence ID" value="GAA3777288.1"/>
    <property type="molecule type" value="Genomic_DNA"/>
</dbReference>
<evidence type="ECO:0000256" key="2">
    <source>
        <dbReference type="ARBA" id="ARBA00006865"/>
    </source>
</evidence>
<reference evidence="12" key="1">
    <citation type="journal article" date="2019" name="Int. J. Syst. Evol. Microbiol.">
        <title>The Global Catalogue of Microorganisms (GCM) 10K type strain sequencing project: providing services to taxonomists for standard genome sequencing and annotation.</title>
        <authorList>
            <consortium name="The Broad Institute Genomics Platform"/>
            <consortium name="The Broad Institute Genome Sequencing Center for Infectious Disease"/>
            <person name="Wu L."/>
            <person name="Ma J."/>
        </authorList>
    </citation>
    <scope>NUCLEOTIDE SEQUENCE [LARGE SCALE GENOMIC DNA]</scope>
    <source>
        <strain evidence="12">JCM 16950</strain>
    </source>
</reference>
<dbReference type="InterPro" id="IPR013320">
    <property type="entry name" value="ConA-like_dom_sf"/>
</dbReference>
<dbReference type="InterPro" id="IPR000757">
    <property type="entry name" value="Beta-glucanase-like"/>
</dbReference>
<dbReference type="InterPro" id="IPR008264">
    <property type="entry name" value="Beta_glucanase"/>
</dbReference>
<proteinExistence type="inferred from homology"/>
<dbReference type="InterPro" id="IPR002654">
    <property type="entry name" value="Glyco_trans_25"/>
</dbReference>
<dbReference type="Proteomes" id="UP001500540">
    <property type="component" value="Unassembled WGS sequence"/>
</dbReference>
<evidence type="ECO:0000256" key="4">
    <source>
        <dbReference type="ARBA" id="ARBA00014569"/>
    </source>
</evidence>
<dbReference type="SUPFAM" id="SSF49899">
    <property type="entry name" value="Concanavalin A-like lectins/glucanases"/>
    <property type="match status" value="1"/>
</dbReference>
<comment type="caution">
    <text evidence="11">The sequence shown here is derived from an EMBL/GenBank/DDBJ whole genome shotgun (WGS) entry which is preliminary data.</text>
</comment>
<evidence type="ECO:0000256" key="1">
    <source>
        <dbReference type="ARBA" id="ARBA00000481"/>
    </source>
</evidence>
<evidence type="ECO:0000256" key="8">
    <source>
        <dbReference type="ARBA" id="ARBA00029771"/>
    </source>
</evidence>